<dbReference type="Proteomes" id="UP000699462">
    <property type="component" value="Unassembled WGS sequence"/>
</dbReference>
<evidence type="ECO:0000313" key="1">
    <source>
        <dbReference type="EMBL" id="KAF8566547.1"/>
    </source>
</evidence>
<dbReference type="EMBL" id="JTDF01004955">
    <property type="protein sequence ID" value="KAF8566547.1"/>
    <property type="molecule type" value="Genomic_DNA"/>
</dbReference>
<organism evidence="1 2">
    <name type="scientific">Paragonimus westermani</name>
    <dbReference type="NCBI Taxonomy" id="34504"/>
    <lineage>
        <taxon>Eukaryota</taxon>
        <taxon>Metazoa</taxon>
        <taxon>Spiralia</taxon>
        <taxon>Lophotrochozoa</taxon>
        <taxon>Platyhelminthes</taxon>
        <taxon>Trematoda</taxon>
        <taxon>Digenea</taxon>
        <taxon>Plagiorchiida</taxon>
        <taxon>Troglotremata</taxon>
        <taxon>Troglotrematidae</taxon>
        <taxon>Paragonimus</taxon>
    </lineage>
</organism>
<dbReference type="GO" id="GO:0045127">
    <property type="term" value="F:N-acetylglucosamine kinase activity"/>
    <property type="evidence" value="ECO:0007669"/>
    <property type="project" value="InterPro"/>
</dbReference>
<comment type="caution">
    <text evidence="1">The sequence shown here is derived from an EMBL/GenBank/DDBJ whole genome shotgun (WGS) entry which is preliminary data.</text>
</comment>
<dbReference type="PANTHER" id="PTHR12862">
    <property type="entry name" value="BADF TYPE ATPASE DOMAIN-CONTAINING PROTEIN"/>
    <property type="match status" value="1"/>
</dbReference>
<dbReference type="OrthoDB" id="311172at2759"/>
<dbReference type="InterPro" id="IPR039758">
    <property type="entry name" value="NAGK-like"/>
</dbReference>
<gene>
    <name evidence="1" type="ORF">P879_05445</name>
</gene>
<name>A0A8T0DIH5_9TREM</name>
<dbReference type="AlphaFoldDB" id="A0A8T0DIH5"/>
<sequence>MSVIFGGVDGGTSGSRIVLLDEKGQQLGFAEGPHTNQWQVGLDETVRRLLNLIDMAIENARLPPHTSITHLCMTLSGVDTVDTEKSLIRAMRTARPNVAGGITICNDAMGAYMAATDGRYYISHLVVKKFLEIEDGLIPWEYSMDKIRKIVFDYFEIQNQFGLLYHFYEVFNKGKIAGLCKTLAAGFQNVFAETQTLFRWQGILNLVRLQLSASFGAARLAARLHAGVSLPCPPDATVPMDRLVISL</sequence>
<proteinExistence type="predicted"/>
<protein>
    <recommendedName>
        <fullName evidence="3">N-acetylglucosamine kinase</fullName>
    </recommendedName>
</protein>
<dbReference type="PANTHER" id="PTHR12862:SF0">
    <property type="entry name" value="N-ACETYL-D-GLUCOSAMINE KINASE"/>
    <property type="match status" value="1"/>
</dbReference>
<evidence type="ECO:0000313" key="2">
    <source>
        <dbReference type="Proteomes" id="UP000699462"/>
    </source>
</evidence>
<keyword evidence="2" id="KW-1185">Reference proteome</keyword>
<reference evidence="1 2" key="1">
    <citation type="submission" date="2019-07" db="EMBL/GenBank/DDBJ databases">
        <title>Annotation for the trematode Paragonimus westermani.</title>
        <authorList>
            <person name="Choi Y.-J."/>
        </authorList>
    </citation>
    <scope>NUCLEOTIDE SEQUENCE [LARGE SCALE GENOMIC DNA]</scope>
    <source>
        <strain evidence="1">180907_Pwestermani</strain>
    </source>
</reference>
<evidence type="ECO:0008006" key="3">
    <source>
        <dbReference type="Google" id="ProtNLM"/>
    </source>
</evidence>
<accession>A0A8T0DIH5</accession>
<dbReference type="InterPro" id="IPR043129">
    <property type="entry name" value="ATPase_NBD"/>
</dbReference>
<dbReference type="Gene3D" id="3.30.420.40">
    <property type="match status" value="1"/>
</dbReference>
<dbReference type="SUPFAM" id="SSF53067">
    <property type="entry name" value="Actin-like ATPase domain"/>
    <property type="match status" value="2"/>
</dbReference>